<keyword evidence="4" id="KW-0378">Hydrolase</keyword>
<evidence type="ECO:0000259" key="3">
    <source>
        <dbReference type="Pfam" id="PF03372"/>
    </source>
</evidence>
<dbReference type="InterPro" id="IPR005135">
    <property type="entry name" value="Endo/exonuclease/phosphatase"/>
</dbReference>
<keyword evidence="2" id="KW-1133">Transmembrane helix</keyword>
<name>A0AAP3V1E6_9PROT</name>
<dbReference type="AlphaFoldDB" id="A0AAP3V1E6"/>
<evidence type="ECO:0000313" key="4">
    <source>
        <dbReference type="EMBL" id="MDF1585949.1"/>
    </source>
</evidence>
<reference evidence="4 5" key="1">
    <citation type="submission" date="2023-03" db="EMBL/GenBank/DDBJ databases">
        <title>YIM 152171 draft genome.</title>
        <authorList>
            <person name="Yang Z."/>
        </authorList>
    </citation>
    <scope>NUCLEOTIDE SEQUENCE [LARGE SCALE GENOMIC DNA]</scope>
    <source>
        <strain evidence="4 5">YIM 152171</strain>
    </source>
</reference>
<dbReference type="Pfam" id="PF03372">
    <property type="entry name" value="Exo_endo_phos"/>
    <property type="match status" value="1"/>
</dbReference>
<feature type="transmembrane region" description="Helical" evidence="2">
    <location>
        <begin position="36"/>
        <end position="53"/>
    </location>
</feature>
<protein>
    <submittedName>
        <fullName evidence="4">Endonuclease/exonuclease/phosphatase family protein</fullName>
    </submittedName>
</protein>
<keyword evidence="4" id="KW-0255">Endonuclease</keyword>
<evidence type="ECO:0000256" key="2">
    <source>
        <dbReference type="SAM" id="Phobius"/>
    </source>
</evidence>
<sequence length="354" mass="39751">MLRGVIWIFAAIALLATLLPVTPFKAWWVRAWDFPRVQVACLIVLVLLAMLIWRHGLGLVEAVLAGLLVLALGLQLARILPYTPLWSKVVVGSEAAAGEPARRLRLLAVNVLMSNREIGSLPRDLTRHDPDLVLALEVDEWWVQRLSELLPEHQHRVLHPLDNTYGMALFSRLDLVHPQVRFLLSQEIPSIRTGVRLESGETITFYGIHPEPPSPTEADSSLPRDAELVMVGKEAAKESRPVVVAGDLNDVAWSHTSRLFTRISGLLDPRIGRGFYSTFHAGWPVLRWPLDHVFHSDRFTLRELHRLPAFGSDHFPIFIALDLVPAAAAMQDAEEADEEDHQEAEETVEEAREP</sequence>
<feature type="compositionally biased region" description="Acidic residues" evidence="1">
    <location>
        <begin position="332"/>
        <end position="348"/>
    </location>
</feature>
<dbReference type="GO" id="GO:0004519">
    <property type="term" value="F:endonuclease activity"/>
    <property type="evidence" value="ECO:0007669"/>
    <property type="project" value="UniProtKB-KW"/>
</dbReference>
<dbReference type="RefSeq" id="WP_327788365.1">
    <property type="nucleotide sequence ID" value="NZ_JARGEQ010000051.1"/>
</dbReference>
<accession>A0AAP3V1E6</accession>
<keyword evidence="4" id="KW-0540">Nuclease</keyword>
<keyword evidence="2" id="KW-0472">Membrane</keyword>
<dbReference type="Gene3D" id="3.60.10.10">
    <property type="entry name" value="Endonuclease/exonuclease/phosphatase"/>
    <property type="match status" value="1"/>
</dbReference>
<dbReference type="EMBL" id="JARGEQ010000051">
    <property type="protein sequence ID" value="MDF1585949.1"/>
    <property type="molecule type" value="Genomic_DNA"/>
</dbReference>
<feature type="domain" description="Endonuclease/exonuclease/phosphatase" evidence="3">
    <location>
        <begin position="109"/>
        <end position="314"/>
    </location>
</feature>
<organism evidence="4 5">
    <name type="scientific">Marinimicrococcus flavescens</name>
    <dbReference type="NCBI Taxonomy" id="3031815"/>
    <lineage>
        <taxon>Bacteria</taxon>
        <taxon>Pseudomonadati</taxon>
        <taxon>Pseudomonadota</taxon>
        <taxon>Alphaproteobacteria</taxon>
        <taxon>Geminicoccales</taxon>
        <taxon>Geminicoccaceae</taxon>
        <taxon>Marinimicrococcus</taxon>
    </lineage>
</organism>
<evidence type="ECO:0000256" key="1">
    <source>
        <dbReference type="SAM" id="MobiDB-lite"/>
    </source>
</evidence>
<comment type="caution">
    <text evidence="4">The sequence shown here is derived from an EMBL/GenBank/DDBJ whole genome shotgun (WGS) entry which is preliminary data.</text>
</comment>
<keyword evidence="5" id="KW-1185">Reference proteome</keyword>
<feature type="region of interest" description="Disordered" evidence="1">
    <location>
        <begin position="330"/>
        <end position="354"/>
    </location>
</feature>
<proteinExistence type="predicted"/>
<gene>
    <name evidence="4" type="ORF">PZ740_06070</name>
</gene>
<feature type="transmembrane region" description="Helical" evidence="2">
    <location>
        <begin position="60"/>
        <end position="80"/>
    </location>
</feature>
<dbReference type="InterPro" id="IPR036691">
    <property type="entry name" value="Endo/exonu/phosph_ase_sf"/>
</dbReference>
<keyword evidence="2" id="KW-0812">Transmembrane</keyword>
<dbReference type="SUPFAM" id="SSF56219">
    <property type="entry name" value="DNase I-like"/>
    <property type="match status" value="1"/>
</dbReference>
<dbReference type="Proteomes" id="UP001301140">
    <property type="component" value="Unassembled WGS sequence"/>
</dbReference>
<evidence type="ECO:0000313" key="5">
    <source>
        <dbReference type="Proteomes" id="UP001301140"/>
    </source>
</evidence>